<dbReference type="GO" id="GO:0003700">
    <property type="term" value="F:DNA-binding transcription factor activity"/>
    <property type="evidence" value="ECO:0007669"/>
    <property type="project" value="InterPro"/>
</dbReference>
<dbReference type="PANTHER" id="PTHR24567:SF75">
    <property type="entry name" value="FUMARATE AND NITRATE REDUCTION REGULATORY PROTEIN"/>
    <property type="match status" value="1"/>
</dbReference>
<dbReference type="InterPro" id="IPR018335">
    <property type="entry name" value="Tscrpt_reg_HTH_Crp-type_CS"/>
</dbReference>
<dbReference type="KEGG" id="osg:BST96_11810"/>
<protein>
    <submittedName>
        <fullName evidence="6">Crp/Fnr family transcriptional regulator</fullName>
    </submittedName>
</protein>
<dbReference type="SMART" id="SM00100">
    <property type="entry name" value="cNMP"/>
    <property type="match status" value="1"/>
</dbReference>
<dbReference type="CDD" id="cd00092">
    <property type="entry name" value="HTH_CRP"/>
    <property type="match status" value="1"/>
</dbReference>
<evidence type="ECO:0000256" key="1">
    <source>
        <dbReference type="ARBA" id="ARBA00023015"/>
    </source>
</evidence>
<dbReference type="InterPro" id="IPR036390">
    <property type="entry name" value="WH_DNA-bd_sf"/>
</dbReference>
<organism evidence="6 7">
    <name type="scientific">Oceanicoccus sagamiensis</name>
    <dbReference type="NCBI Taxonomy" id="716816"/>
    <lineage>
        <taxon>Bacteria</taxon>
        <taxon>Pseudomonadati</taxon>
        <taxon>Pseudomonadota</taxon>
        <taxon>Gammaproteobacteria</taxon>
        <taxon>Cellvibrionales</taxon>
        <taxon>Spongiibacteraceae</taxon>
        <taxon>Oceanicoccus</taxon>
    </lineage>
</organism>
<name>A0A1X9NE85_9GAMM</name>
<keyword evidence="7" id="KW-1185">Reference proteome</keyword>
<evidence type="ECO:0000313" key="6">
    <source>
        <dbReference type="EMBL" id="ARN74742.1"/>
    </source>
</evidence>
<dbReference type="InterPro" id="IPR000595">
    <property type="entry name" value="cNMP-bd_dom"/>
</dbReference>
<dbReference type="RefSeq" id="WP_085758901.1">
    <property type="nucleotide sequence ID" value="NZ_CP019343.1"/>
</dbReference>
<dbReference type="STRING" id="716816.BST96_11810"/>
<reference evidence="6 7" key="1">
    <citation type="submission" date="2016-11" db="EMBL/GenBank/DDBJ databases">
        <title>Trade-off between light-utilization and light-protection in marine flavobacteria.</title>
        <authorList>
            <person name="Kumagai Y."/>
        </authorList>
    </citation>
    <scope>NUCLEOTIDE SEQUENCE [LARGE SCALE GENOMIC DNA]</scope>
    <source>
        <strain evidence="6 7">NBRC 107125</strain>
    </source>
</reference>
<feature type="domain" description="Cyclic nucleotide-binding" evidence="4">
    <location>
        <begin position="34"/>
        <end position="104"/>
    </location>
</feature>
<dbReference type="OrthoDB" id="7643467at2"/>
<keyword evidence="1" id="KW-0805">Transcription regulation</keyword>
<evidence type="ECO:0000256" key="3">
    <source>
        <dbReference type="ARBA" id="ARBA00023163"/>
    </source>
</evidence>
<evidence type="ECO:0000256" key="2">
    <source>
        <dbReference type="ARBA" id="ARBA00023125"/>
    </source>
</evidence>
<dbReference type="Proteomes" id="UP000193450">
    <property type="component" value="Chromosome"/>
</dbReference>
<dbReference type="InterPro" id="IPR018490">
    <property type="entry name" value="cNMP-bd_dom_sf"/>
</dbReference>
<dbReference type="FunFam" id="1.10.10.10:FF:000028">
    <property type="entry name" value="Fumarate/nitrate reduction transcriptional regulator Fnr"/>
    <property type="match status" value="1"/>
</dbReference>
<sequence>MVISSSQSSAAEQQTCPHNNAISCGNCRLGTICLPLALEGEDIVKLDEIVQRGRPIQKGDHLYRESDAFTSVYAVRSGAIKAYRLTGDGQEQVTGFYFPGEIIGMDGISKDQYACSAKALETSAVCEIPFHRLEELSAQVPTMQRHFFQLMSQEITMDQQLITMLSKNSAEERVAALLISISARNARRKLSKTSFRLPMSRTDIGNFLGLTVETVSRVISRFNKQGLITVESKEITLLDLDGLKEIANVKMDF</sequence>
<dbReference type="CDD" id="cd00038">
    <property type="entry name" value="CAP_ED"/>
    <property type="match status" value="1"/>
</dbReference>
<dbReference type="InterPro" id="IPR012318">
    <property type="entry name" value="HTH_CRP"/>
</dbReference>
<proteinExistence type="predicted"/>
<dbReference type="PANTHER" id="PTHR24567">
    <property type="entry name" value="CRP FAMILY TRANSCRIPTIONAL REGULATORY PROTEIN"/>
    <property type="match status" value="1"/>
</dbReference>
<dbReference type="GO" id="GO:0005829">
    <property type="term" value="C:cytosol"/>
    <property type="evidence" value="ECO:0007669"/>
    <property type="project" value="TreeGrafter"/>
</dbReference>
<dbReference type="InterPro" id="IPR014710">
    <property type="entry name" value="RmlC-like_jellyroll"/>
</dbReference>
<dbReference type="PROSITE" id="PS00042">
    <property type="entry name" value="HTH_CRP_1"/>
    <property type="match status" value="1"/>
</dbReference>
<dbReference type="SUPFAM" id="SSF51206">
    <property type="entry name" value="cAMP-binding domain-like"/>
    <property type="match status" value="1"/>
</dbReference>
<dbReference type="PRINTS" id="PR00034">
    <property type="entry name" value="HTHCRP"/>
</dbReference>
<dbReference type="SUPFAM" id="SSF46785">
    <property type="entry name" value="Winged helix' DNA-binding domain"/>
    <property type="match status" value="1"/>
</dbReference>
<dbReference type="Gene3D" id="1.10.10.10">
    <property type="entry name" value="Winged helix-like DNA-binding domain superfamily/Winged helix DNA-binding domain"/>
    <property type="match status" value="1"/>
</dbReference>
<dbReference type="EMBL" id="CP019343">
    <property type="protein sequence ID" value="ARN74742.1"/>
    <property type="molecule type" value="Genomic_DNA"/>
</dbReference>
<feature type="domain" description="HTH crp-type" evidence="5">
    <location>
        <begin position="168"/>
        <end position="241"/>
    </location>
</feature>
<keyword evidence="2" id="KW-0238">DNA-binding</keyword>
<accession>A0A1X9NE85</accession>
<dbReference type="Gene3D" id="2.60.120.10">
    <property type="entry name" value="Jelly Rolls"/>
    <property type="match status" value="1"/>
</dbReference>
<dbReference type="GO" id="GO:0003677">
    <property type="term" value="F:DNA binding"/>
    <property type="evidence" value="ECO:0007669"/>
    <property type="project" value="UniProtKB-KW"/>
</dbReference>
<dbReference type="PROSITE" id="PS50042">
    <property type="entry name" value="CNMP_BINDING_3"/>
    <property type="match status" value="1"/>
</dbReference>
<dbReference type="NCBIfam" id="NF008365">
    <property type="entry name" value="PRK11161.1"/>
    <property type="match status" value="1"/>
</dbReference>
<dbReference type="Pfam" id="PF00027">
    <property type="entry name" value="cNMP_binding"/>
    <property type="match status" value="1"/>
</dbReference>
<dbReference type="PROSITE" id="PS51063">
    <property type="entry name" value="HTH_CRP_2"/>
    <property type="match status" value="1"/>
</dbReference>
<dbReference type="Pfam" id="PF13545">
    <property type="entry name" value="HTH_Crp_2"/>
    <property type="match status" value="1"/>
</dbReference>
<dbReference type="AlphaFoldDB" id="A0A1X9NE85"/>
<keyword evidence="3" id="KW-0804">Transcription</keyword>
<evidence type="ECO:0000259" key="4">
    <source>
        <dbReference type="PROSITE" id="PS50042"/>
    </source>
</evidence>
<dbReference type="InterPro" id="IPR050397">
    <property type="entry name" value="Env_Response_Regulators"/>
</dbReference>
<dbReference type="SMART" id="SM00419">
    <property type="entry name" value="HTH_CRP"/>
    <property type="match status" value="1"/>
</dbReference>
<evidence type="ECO:0000259" key="5">
    <source>
        <dbReference type="PROSITE" id="PS51063"/>
    </source>
</evidence>
<evidence type="ECO:0000313" key="7">
    <source>
        <dbReference type="Proteomes" id="UP000193450"/>
    </source>
</evidence>
<gene>
    <name evidence="6" type="ORF">BST96_11810</name>
</gene>
<dbReference type="InterPro" id="IPR036388">
    <property type="entry name" value="WH-like_DNA-bd_sf"/>
</dbReference>